<dbReference type="EMBL" id="JAPEVG010000350">
    <property type="protein sequence ID" value="KAJ8468199.1"/>
    <property type="molecule type" value="Genomic_DNA"/>
</dbReference>
<dbReference type="Pfam" id="PF01068">
    <property type="entry name" value="DNA_ligase_A_M"/>
    <property type="match status" value="1"/>
</dbReference>
<reference evidence="9" key="1">
    <citation type="submission" date="2022-11" db="EMBL/GenBank/DDBJ databases">
        <title>Genome Sequence of Cubamyces cubensis.</title>
        <authorList>
            <person name="Buettner E."/>
        </authorList>
    </citation>
    <scope>NUCLEOTIDE SEQUENCE</scope>
    <source>
        <strain evidence="9">MPL-01</strain>
    </source>
</reference>
<evidence type="ECO:0000256" key="5">
    <source>
        <dbReference type="ARBA" id="ARBA00022840"/>
    </source>
</evidence>
<dbReference type="SUPFAM" id="SSF56091">
    <property type="entry name" value="DNA ligase/mRNA capping enzyme, catalytic domain"/>
    <property type="match status" value="1"/>
</dbReference>
<dbReference type="Gene3D" id="2.40.50.140">
    <property type="entry name" value="Nucleic acid-binding proteins"/>
    <property type="match status" value="1"/>
</dbReference>
<evidence type="ECO:0000256" key="7">
    <source>
        <dbReference type="SAM" id="MobiDB-lite"/>
    </source>
</evidence>
<evidence type="ECO:0000259" key="8">
    <source>
        <dbReference type="PROSITE" id="PS50160"/>
    </source>
</evidence>
<dbReference type="InterPro" id="IPR011051">
    <property type="entry name" value="RmlC_Cupin_sf"/>
</dbReference>
<keyword evidence="5" id="KW-0067">ATP-binding</keyword>
<dbReference type="Pfam" id="PF04675">
    <property type="entry name" value="DNA_ligase_A_N"/>
    <property type="match status" value="1"/>
</dbReference>
<dbReference type="Gene3D" id="3.30.470.30">
    <property type="entry name" value="DNA ligase/mRNA capping enzyme"/>
    <property type="match status" value="1"/>
</dbReference>
<dbReference type="InterPro" id="IPR016059">
    <property type="entry name" value="DNA_ligase_ATP-dep_CS"/>
</dbReference>
<dbReference type="Gene3D" id="2.60.120.10">
    <property type="entry name" value="Jelly Rolls"/>
    <property type="match status" value="2"/>
</dbReference>
<dbReference type="GO" id="GO:0005524">
    <property type="term" value="F:ATP binding"/>
    <property type="evidence" value="ECO:0007669"/>
    <property type="project" value="UniProtKB-KW"/>
</dbReference>
<dbReference type="Gene3D" id="1.10.3260.10">
    <property type="entry name" value="DNA ligase, ATP-dependent, N-terminal domain"/>
    <property type="match status" value="1"/>
</dbReference>
<dbReference type="InterPro" id="IPR012093">
    <property type="entry name" value="Pirin"/>
</dbReference>
<feature type="domain" description="ATP-dependent DNA ligase family profile" evidence="8">
    <location>
        <begin position="1127"/>
        <end position="1250"/>
    </location>
</feature>
<feature type="region of interest" description="Disordered" evidence="7">
    <location>
        <begin position="1478"/>
        <end position="1497"/>
    </location>
</feature>
<feature type="region of interest" description="Disordered" evidence="7">
    <location>
        <begin position="1558"/>
        <end position="1580"/>
    </location>
</feature>
<feature type="compositionally biased region" description="Polar residues" evidence="7">
    <location>
        <begin position="600"/>
        <end position="609"/>
    </location>
</feature>
<dbReference type="InterPro" id="IPR003829">
    <property type="entry name" value="Pirin_N_dom"/>
</dbReference>
<dbReference type="PANTHER" id="PTHR43212">
    <property type="entry name" value="QUERCETIN 2,3-DIOXYGENASE"/>
    <property type="match status" value="1"/>
</dbReference>
<feature type="region of interest" description="Disordered" evidence="7">
    <location>
        <begin position="599"/>
        <end position="619"/>
    </location>
</feature>
<dbReference type="Pfam" id="PF02678">
    <property type="entry name" value="Pirin"/>
    <property type="match status" value="1"/>
</dbReference>
<keyword evidence="10" id="KW-1185">Reference proteome</keyword>
<comment type="caution">
    <text evidence="9">The sequence shown here is derived from an EMBL/GenBank/DDBJ whole genome shotgun (WGS) entry which is preliminary data.</text>
</comment>
<keyword evidence="4" id="KW-0547">Nucleotide-binding</keyword>
<proteinExistence type="inferred from homology"/>
<sequence length="1752" mass="193413">MKLVPRRSTERGHADHGWLKTFHTFSFASYQSSQHDHYGCLRVINEDRVEPHTGFGTHAHREFEIFSYIVSGELEHRDSMGNVEVMKRGDLQMTSAGTGIRHSEHCHGGQQVHFLQIWSIPSTPRLPPQYFTRHFSDEEKKDQWAHIVAPVDAPGVVEKREASGPAPVHSPLHLFATLLSPGKSLSRSFLQTSGAQRKGYIHLAQTSGYNPKEASGGHIRVKGAEGEPIELREGDGAYIMAAPGEELTVENVGSSAAEVLLFDMESKGLAEDSDKAMPITFSVSSQVKPRNVLMSEDVNPEQLLKAVTLKPYGSAQEHPLLWSSFKEDERHRLIPHTNGFIETILLACAYHHNLRIRPDDVWIAILTQLSAYPFSFYAHPEFRDHFVTAEGKKDVVIGQGRRTRRRTPTGPELLSQELEKTIRTNAADSTSAEWILPSFTTTTQDDSIVCSVLALSKPRPTCNHFSSVDMRRGIPNITLDGSKDDWQKILQRINRLYELGDEPSVWATMLHPILRRFVSAFDGEVDVHFWEHLVYLPFDPFEMLVVNGWITAFCVWNFFGKWQGGPLPEKIPRPPSRLKVDAKRGVVGTRLKKLFRIGPASSSEGSAGNTEYEDGRQVDGSARGSVVEQGVGNWGSLYTLDGVPYLDVECGIFPDYFCDVDVTVMDQGEKVACKIVAGHVAVQGSLPEGTSGISDTLAPSAQCFVELVQAIAAIKPHKATEKQPRKSRYHDSPAFKTFKRWAAAVRERYSPLPPGTTAVIFRFLFPEEDTRRKYGMQETRLAQHISKILGVSSSTYARGERLRNWKGEDALGCLGYEVETVMTTSSTVATSSMSLARVDALLGELAAKSAFSDDTVRKSSTTSRRSREAMLTDLYTALAPVECAVVTQIILKDLRPLLYPIPKSASHYASALLQYKSNAVEMLTKAAAMYAWDPSGRMAVIFRARANVEDAANAFESFANGEGMPEVTAGMPIQIPKCVKGQGPAHSLKVLKGADKVWVETKYDGERAQIHVWFDEDGSPRIRIFSKSGRDSTLDRAGIHSVIYDALGLTGATDEQHTTEPSFGRSIVVEAEMVAYSEVLGRIDEFWRIRSLIASTAVGVRHRNLPALSSTQQEALGTQCSLVSNASDGGNRRLALVFFDVLLLDGVSLLSLSYAERRAILEQVISLKPGYAMVAERTCIDMKNSDGEDTLRRTFARVIADHQEGVVIKADGAMYAERRWPWVKLKQDYIPGHGDTVDLVLLAASWEKDRARELRVPPTAYTTFYFGALANADELKAHPARLPHFEVIFTSSYGLNREQLEELNFMIKSSDPVMYRQHATSGLSYSFKLCPSLAPPAVLLRRPLLAELFGAGFTKAPGNLVYELRFPRIAKIFRPSDRSWSDGTTLSELIQIARAAVGRDRPGKAEDDWVRSMFCPDEPPSPGVRCPVKRKRTEDMWVERLAEVDGKVSPRSPAKKARVQTGGATALVGKGKKVAREDIENTALTSSQDDSRPRTGLMRFGSVTNVVSSPVAYLRSPSPLSTYRDKDVCDPDQSNSLAAPSSSHPVLPSLPLLAPLPMSPISPAPAKTPQHRSPVSDPVACQSEPTTLLFQPLNQPRTRLATPKTPILCPPLSNALTIHQYLQDAIVWLARAPGARRPVWRAASHAVIPTGSQVSMLDALLIACGWGDTPPCNWATRGVVFVNDTDEDGQATLGRVMKDLADARAAVLRGGRAGAGRTKPVFVMSMRLLAHDRLAETATAEEFEREAICRFG</sequence>
<dbReference type="GO" id="GO:0003677">
    <property type="term" value="F:DNA binding"/>
    <property type="evidence" value="ECO:0007669"/>
    <property type="project" value="InterPro"/>
</dbReference>
<dbReference type="InterPro" id="IPR025533">
    <property type="entry name" value="DUF4419"/>
</dbReference>
<dbReference type="GO" id="GO:0006310">
    <property type="term" value="P:DNA recombination"/>
    <property type="evidence" value="ECO:0007669"/>
    <property type="project" value="InterPro"/>
</dbReference>
<feature type="compositionally biased region" description="Low complexity" evidence="7">
    <location>
        <begin position="1536"/>
        <end position="1545"/>
    </location>
</feature>
<dbReference type="InterPro" id="IPR014710">
    <property type="entry name" value="RmlC-like_jellyroll"/>
</dbReference>
<dbReference type="InterPro" id="IPR012308">
    <property type="entry name" value="DNA_ligase_ATP-dep_N"/>
</dbReference>
<evidence type="ECO:0000256" key="1">
    <source>
        <dbReference type="ARBA" id="ARBA00007572"/>
    </source>
</evidence>
<dbReference type="InterPro" id="IPR012340">
    <property type="entry name" value="NA-bd_OB-fold"/>
</dbReference>
<evidence type="ECO:0000256" key="4">
    <source>
        <dbReference type="ARBA" id="ARBA00022741"/>
    </source>
</evidence>
<comment type="similarity">
    <text evidence="1">Belongs to the ATP-dependent DNA ligase family.</text>
</comment>
<evidence type="ECO:0000256" key="6">
    <source>
        <dbReference type="RuleBase" id="RU003457"/>
    </source>
</evidence>
<dbReference type="InterPro" id="IPR036599">
    <property type="entry name" value="DNA_ligase_N_sf"/>
</dbReference>
<evidence type="ECO:0000256" key="3">
    <source>
        <dbReference type="ARBA" id="ARBA00022598"/>
    </source>
</evidence>
<dbReference type="PROSITE" id="PS50160">
    <property type="entry name" value="DNA_LIGASE_A3"/>
    <property type="match status" value="1"/>
</dbReference>
<dbReference type="PROSITE" id="PS00697">
    <property type="entry name" value="DNA_LIGASE_A1"/>
    <property type="match status" value="1"/>
</dbReference>
<dbReference type="Proteomes" id="UP001215151">
    <property type="component" value="Unassembled WGS sequence"/>
</dbReference>
<dbReference type="GO" id="GO:0003910">
    <property type="term" value="F:DNA ligase (ATP) activity"/>
    <property type="evidence" value="ECO:0007669"/>
    <property type="project" value="InterPro"/>
</dbReference>
<protein>
    <recommendedName>
        <fullName evidence="8">ATP-dependent DNA ligase family profile domain-containing protein</fullName>
    </recommendedName>
</protein>
<dbReference type="PANTHER" id="PTHR43212:SF3">
    <property type="entry name" value="QUERCETIN 2,3-DIOXYGENASE"/>
    <property type="match status" value="1"/>
</dbReference>
<organism evidence="9 10">
    <name type="scientific">Trametes cubensis</name>
    <dbReference type="NCBI Taxonomy" id="1111947"/>
    <lineage>
        <taxon>Eukaryota</taxon>
        <taxon>Fungi</taxon>
        <taxon>Dikarya</taxon>
        <taxon>Basidiomycota</taxon>
        <taxon>Agaricomycotina</taxon>
        <taxon>Agaricomycetes</taxon>
        <taxon>Polyporales</taxon>
        <taxon>Polyporaceae</taxon>
        <taxon>Trametes</taxon>
    </lineage>
</organism>
<dbReference type="GO" id="GO:0006281">
    <property type="term" value="P:DNA repair"/>
    <property type="evidence" value="ECO:0007669"/>
    <property type="project" value="InterPro"/>
</dbReference>
<dbReference type="CDD" id="cd02910">
    <property type="entry name" value="cupin_Yhhw_N"/>
    <property type="match status" value="1"/>
</dbReference>
<feature type="region of interest" description="Disordered" evidence="7">
    <location>
        <begin position="1448"/>
        <end position="1473"/>
    </location>
</feature>
<name>A0AAD7X7C9_9APHY</name>
<evidence type="ECO:0000256" key="2">
    <source>
        <dbReference type="ARBA" id="ARBA00008416"/>
    </source>
</evidence>
<comment type="similarity">
    <text evidence="2 6">Belongs to the pirin family.</text>
</comment>
<dbReference type="InterPro" id="IPR012310">
    <property type="entry name" value="DNA_ligase_ATP-dep_cent"/>
</dbReference>
<gene>
    <name evidence="9" type="ORF">ONZ51_g9792</name>
</gene>
<dbReference type="SUPFAM" id="SSF51182">
    <property type="entry name" value="RmlC-like cupins"/>
    <property type="match status" value="1"/>
</dbReference>
<accession>A0AAD7X7C9</accession>
<evidence type="ECO:0000313" key="9">
    <source>
        <dbReference type="EMBL" id="KAJ8468199.1"/>
    </source>
</evidence>
<feature type="region of interest" description="Disordered" evidence="7">
    <location>
        <begin position="1514"/>
        <end position="1545"/>
    </location>
</feature>
<dbReference type="Pfam" id="PF14388">
    <property type="entry name" value="DUF4419"/>
    <property type="match status" value="1"/>
</dbReference>
<evidence type="ECO:0000313" key="10">
    <source>
        <dbReference type="Proteomes" id="UP001215151"/>
    </source>
</evidence>
<keyword evidence="3" id="KW-0436">Ligase</keyword>